<name>A0AAN7JVY6_9MYRT</name>
<comment type="subcellular location">
    <subcellularLocation>
        <location evidence="2">Chromosome</location>
    </subcellularLocation>
    <subcellularLocation>
        <location evidence="1">Nucleus</location>
    </subcellularLocation>
</comment>
<evidence type="ECO:0000313" key="9">
    <source>
        <dbReference type="Proteomes" id="UP001345219"/>
    </source>
</evidence>
<evidence type="ECO:0000256" key="4">
    <source>
        <dbReference type="ARBA" id="ARBA00023125"/>
    </source>
</evidence>
<dbReference type="GO" id="GO:0031492">
    <property type="term" value="F:nucleosomal DNA binding"/>
    <property type="evidence" value="ECO:0007669"/>
    <property type="project" value="TreeGrafter"/>
</dbReference>
<keyword evidence="5" id="KW-0539">Nucleus</keyword>
<protein>
    <recommendedName>
        <fullName evidence="7">H15 domain-containing protein</fullName>
    </recommendedName>
</protein>
<dbReference type="SMART" id="SM00526">
    <property type="entry name" value="H15"/>
    <property type="match status" value="1"/>
</dbReference>
<dbReference type="InterPro" id="IPR005818">
    <property type="entry name" value="Histone_H1/H5_H15"/>
</dbReference>
<dbReference type="InterPro" id="IPR000116">
    <property type="entry name" value="HMGA"/>
</dbReference>
<dbReference type="PANTHER" id="PTHR11467">
    <property type="entry name" value="HISTONE H1"/>
    <property type="match status" value="1"/>
</dbReference>
<dbReference type="GO" id="GO:0000786">
    <property type="term" value="C:nucleosome"/>
    <property type="evidence" value="ECO:0007669"/>
    <property type="project" value="InterPro"/>
</dbReference>
<evidence type="ECO:0000259" key="7">
    <source>
        <dbReference type="PROSITE" id="PS51504"/>
    </source>
</evidence>
<comment type="caution">
    <text evidence="8">The sequence shown here is derived from an EMBL/GenBank/DDBJ whole genome shotgun (WGS) entry which is preliminary data.</text>
</comment>
<evidence type="ECO:0000256" key="1">
    <source>
        <dbReference type="ARBA" id="ARBA00004123"/>
    </source>
</evidence>
<dbReference type="InterPro" id="IPR036390">
    <property type="entry name" value="WH_DNA-bd_sf"/>
</dbReference>
<sequence length="253" mass="27045">MGTEEPADTAAEATTPPPAGTKQHNYPEMIMAAIESLNDKDGSSKEAISDYIEASYSDLSPAHSRLLTHSLDQMTRSGEIFLVKNNYMRSDPDAPPKRGRGRPPKPKEVRATEAATSSPRPRGRPPKPKEPPTSEAATSSPRPRGRPPKAKEPTAPEAATSSPRPRGRPPKPKEPPAPEAATSSPRPRGRPPKPVEKPASEGNASGKKRGRPRKKPKVETAPTATEGTAVKRGRGRPPKVKVKPADRSVNSDG</sequence>
<feature type="compositionally biased region" description="Basic residues" evidence="6">
    <location>
        <begin position="231"/>
        <end position="242"/>
    </location>
</feature>
<dbReference type="InterPro" id="IPR017956">
    <property type="entry name" value="AT_hook_DNA-bd_motif"/>
</dbReference>
<keyword evidence="4" id="KW-0238">DNA-binding</keyword>
<reference evidence="8 9" key="1">
    <citation type="journal article" date="2023" name="Hortic Res">
        <title>Pangenome of water caltrop reveals structural variations and asymmetric subgenome divergence after allopolyploidization.</title>
        <authorList>
            <person name="Zhang X."/>
            <person name="Chen Y."/>
            <person name="Wang L."/>
            <person name="Yuan Y."/>
            <person name="Fang M."/>
            <person name="Shi L."/>
            <person name="Lu R."/>
            <person name="Comes H.P."/>
            <person name="Ma Y."/>
            <person name="Chen Y."/>
            <person name="Huang G."/>
            <person name="Zhou Y."/>
            <person name="Zheng Z."/>
            <person name="Qiu Y."/>
        </authorList>
    </citation>
    <scope>NUCLEOTIDE SEQUENCE [LARGE SCALE GENOMIC DNA]</scope>
    <source>
        <tissue evidence="8">Roots</tissue>
    </source>
</reference>
<dbReference type="GO" id="GO:0005730">
    <property type="term" value="C:nucleolus"/>
    <property type="evidence" value="ECO:0007669"/>
    <property type="project" value="TreeGrafter"/>
</dbReference>
<dbReference type="Pfam" id="PF00538">
    <property type="entry name" value="Linker_histone"/>
    <property type="match status" value="1"/>
</dbReference>
<dbReference type="FunFam" id="1.10.10.10:FF:000493">
    <property type="entry name" value="HMG-Y-related protein A"/>
    <property type="match status" value="1"/>
</dbReference>
<proteinExistence type="predicted"/>
<dbReference type="GO" id="GO:0030261">
    <property type="term" value="P:chromosome condensation"/>
    <property type="evidence" value="ECO:0007669"/>
    <property type="project" value="TreeGrafter"/>
</dbReference>
<feature type="domain" description="H15" evidence="7">
    <location>
        <begin position="22"/>
        <end position="91"/>
    </location>
</feature>
<dbReference type="PRINTS" id="PR00930">
    <property type="entry name" value="HIGHMOBLTYIY"/>
</dbReference>
<evidence type="ECO:0000256" key="6">
    <source>
        <dbReference type="SAM" id="MobiDB-lite"/>
    </source>
</evidence>
<dbReference type="PROSITE" id="PS51504">
    <property type="entry name" value="H15"/>
    <property type="match status" value="1"/>
</dbReference>
<accession>A0AAN7JVY6</accession>
<evidence type="ECO:0000256" key="5">
    <source>
        <dbReference type="ARBA" id="ARBA00023242"/>
    </source>
</evidence>
<dbReference type="Gene3D" id="1.10.10.10">
    <property type="entry name" value="Winged helix-like DNA-binding domain superfamily/Winged helix DNA-binding domain"/>
    <property type="match status" value="1"/>
</dbReference>
<dbReference type="SUPFAM" id="SSF46785">
    <property type="entry name" value="Winged helix' DNA-binding domain"/>
    <property type="match status" value="1"/>
</dbReference>
<organism evidence="8 9">
    <name type="scientific">Trapa incisa</name>
    <dbReference type="NCBI Taxonomy" id="236973"/>
    <lineage>
        <taxon>Eukaryota</taxon>
        <taxon>Viridiplantae</taxon>
        <taxon>Streptophyta</taxon>
        <taxon>Embryophyta</taxon>
        <taxon>Tracheophyta</taxon>
        <taxon>Spermatophyta</taxon>
        <taxon>Magnoliopsida</taxon>
        <taxon>eudicotyledons</taxon>
        <taxon>Gunneridae</taxon>
        <taxon>Pentapetalae</taxon>
        <taxon>rosids</taxon>
        <taxon>malvids</taxon>
        <taxon>Myrtales</taxon>
        <taxon>Lythraceae</taxon>
        <taxon>Trapa</taxon>
    </lineage>
</organism>
<feature type="compositionally biased region" description="Basic residues" evidence="6">
    <location>
        <begin position="206"/>
        <end position="216"/>
    </location>
</feature>
<keyword evidence="3" id="KW-0677">Repeat</keyword>
<feature type="compositionally biased region" description="Low complexity" evidence="6">
    <location>
        <begin position="155"/>
        <end position="164"/>
    </location>
</feature>
<keyword evidence="9" id="KW-1185">Reference proteome</keyword>
<dbReference type="Proteomes" id="UP001345219">
    <property type="component" value="Chromosome 2"/>
</dbReference>
<dbReference type="EMBL" id="JAXIOK010000015">
    <property type="protein sequence ID" value="KAK4753837.1"/>
    <property type="molecule type" value="Genomic_DNA"/>
</dbReference>
<dbReference type="PANTHER" id="PTHR11467:SF29">
    <property type="entry name" value="OS03G0711600 PROTEIN"/>
    <property type="match status" value="1"/>
</dbReference>
<feature type="region of interest" description="Disordered" evidence="6">
    <location>
        <begin position="1"/>
        <end position="25"/>
    </location>
</feature>
<dbReference type="AlphaFoldDB" id="A0AAN7JVY6"/>
<feature type="compositionally biased region" description="Low complexity" evidence="6">
    <location>
        <begin position="1"/>
        <end position="14"/>
    </location>
</feature>
<gene>
    <name evidence="8" type="ORF">SAY87_001941</name>
</gene>
<evidence type="ECO:0000256" key="3">
    <source>
        <dbReference type="ARBA" id="ARBA00022737"/>
    </source>
</evidence>
<evidence type="ECO:0000313" key="8">
    <source>
        <dbReference type="EMBL" id="KAK4753837.1"/>
    </source>
</evidence>
<dbReference type="SMART" id="SM00384">
    <property type="entry name" value="AT_hook"/>
    <property type="match status" value="7"/>
</dbReference>
<feature type="region of interest" description="Disordered" evidence="6">
    <location>
        <begin position="82"/>
        <end position="253"/>
    </location>
</feature>
<evidence type="ECO:0000256" key="2">
    <source>
        <dbReference type="ARBA" id="ARBA00004286"/>
    </source>
</evidence>
<dbReference type="GO" id="GO:0045910">
    <property type="term" value="P:negative regulation of DNA recombination"/>
    <property type="evidence" value="ECO:0007669"/>
    <property type="project" value="TreeGrafter"/>
</dbReference>
<dbReference type="GO" id="GO:0006355">
    <property type="term" value="P:regulation of DNA-templated transcription"/>
    <property type="evidence" value="ECO:0007669"/>
    <property type="project" value="InterPro"/>
</dbReference>
<dbReference type="GO" id="GO:0003690">
    <property type="term" value="F:double-stranded DNA binding"/>
    <property type="evidence" value="ECO:0007669"/>
    <property type="project" value="TreeGrafter"/>
</dbReference>
<dbReference type="PRINTS" id="PR00929">
    <property type="entry name" value="ATHOOK"/>
</dbReference>
<dbReference type="GO" id="GO:0006334">
    <property type="term" value="P:nucleosome assembly"/>
    <property type="evidence" value="ECO:0007669"/>
    <property type="project" value="InterPro"/>
</dbReference>
<dbReference type="InterPro" id="IPR036388">
    <property type="entry name" value="WH-like_DNA-bd_sf"/>
</dbReference>